<feature type="domain" description="Cupin type-2" evidence="2">
    <location>
        <begin position="136"/>
        <end position="199"/>
    </location>
</feature>
<dbReference type="GO" id="GO:0046872">
    <property type="term" value="F:metal ion binding"/>
    <property type="evidence" value="ECO:0007669"/>
    <property type="project" value="UniProtKB-KW"/>
</dbReference>
<evidence type="ECO:0000313" key="3">
    <source>
        <dbReference type="EMBL" id="OGZ93709.1"/>
    </source>
</evidence>
<proteinExistence type="predicted"/>
<keyword evidence="1" id="KW-0479">Metal-binding</keyword>
<dbReference type="SUPFAM" id="SSF51182">
    <property type="entry name" value="RmlC-like cupins"/>
    <property type="match status" value="1"/>
</dbReference>
<dbReference type="EMBL" id="MHQC01000053">
    <property type="protein sequence ID" value="OGZ93709.1"/>
    <property type="molecule type" value="Genomic_DNA"/>
</dbReference>
<comment type="caution">
    <text evidence="3">The sequence shown here is derived from an EMBL/GenBank/DDBJ whole genome shotgun (WGS) entry which is preliminary data.</text>
</comment>
<dbReference type="PANTHER" id="PTHR35848">
    <property type="entry name" value="OXALATE-BINDING PROTEIN"/>
    <property type="match status" value="1"/>
</dbReference>
<dbReference type="Proteomes" id="UP000177152">
    <property type="component" value="Unassembled WGS sequence"/>
</dbReference>
<name>A0A1G2K2Q2_9BACT</name>
<dbReference type="Gene3D" id="2.60.120.10">
    <property type="entry name" value="Jelly Rolls"/>
    <property type="match status" value="2"/>
</dbReference>
<dbReference type="PANTHER" id="PTHR35848:SF6">
    <property type="entry name" value="CUPIN TYPE-2 DOMAIN-CONTAINING PROTEIN"/>
    <property type="match status" value="1"/>
</dbReference>
<gene>
    <name evidence="3" type="ORF">A2633_03140</name>
</gene>
<sequence length="214" mass="24267">MAHVIMNPMAASLLHNHQRMTEIYVITKGYGELGFGVPEPDGCYHQVAAGSAYEVPVGIPHMLRNKSSGHLEHLVFALPPFDPADVHLFGEKRLAEEVRPLSLPEVQECFDGAKILSYAFPRLDLSIAFGWVINNPARRKQPHYHKKITEFVFVVEGNGFIEIDRVRQPIQPGDWIRIDPETEHALINEESPEDMVVVCTCSPAFQMEDVHYRR</sequence>
<dbReference type="InterPro" id="IPR011051">
    <property type="entry name" value="RmlC_Cupin_sf"/>
</dbReference>
<dbReference type="AlphaFoldDB" id="A0A1G2K2Q2"/>
<organism evidence="3 4">
    <name type="scientific">Candidatus Sungbacteria bacterium RIFCSPHIGHO2_01_FULL_47_32</name>
    <dbReference type="NCBI Taxonomy" id="1802264"/>
    <lineage>
        <taxon>Bacteria</taxon>
        <taxon>Candidatus Sungiibacteriota</taxon>
    </lineage>
</organism>
<dbReference type="InterPro" id="IPR014710">
    <property type="entry name" value="RmlC-like_jellyroll"/>
</dbReference>
<reference evidence="3 4" key="1">
    <citation type="journal article" date="2016" name="Nat. Commun.">
        <title>Thousands of microbial genomes shed light on interconnected biogeochemical processes in an aquifer system.</title>
        <authorList>
            <person name="Anantharaman K."/>
            <person name="Brown C.T."/>
            <person name="Hug L.A."/>
            <person name="Sharon I."/>
            <person name="Castelle C.J."/>
            <person name="Probst A.J."/>
            <person name="Thomas B.C."/>
            <person name="Singh A."/>
            <person name="Wilkins M.J."/>
            <person name="Karaoz U."/>
            <person name="Brodie E.L."/>
            <person name="Williams K.H."/>
            <person name="Hubbard S.S."/>
            <person name="Banfield J.F."/>
        </authorList>
    </citation>
    <scope>NUCLEOTIDE SEQUENCE [LARGE SCALE GENOMIC DNA]</scope>
</reference>
<protein>
    <recommendedName>
        <fullName evidence="2">Cupin type-2 domain-containing protein</fullName>
    </recommendedName>
</protein>
<dbReference type="Pfam" id="PF07883">
    <property type="entry name" value="Cupin_2"/>
    <property type="match status" value="2"/>
</dbReference>
<dbReference type="InterPro" id="IPR051610">
    <property type="entry name" value="GPI/OXD"/>
</dbReference>
<dbReference type="InterPro" id="IPR013096">
    <property type="entry name" value="Cupin_2"/>
</dbReference>
<evidence type="ECO:0000256" key="1">
    <source>
        <dbReference type="ARBA" id="ARBA00022723"/>
    </source>
</evidence>
<accession>A0A1G2K2Q2</accession>
<evidence type="ECO:0000313" key="4">
    <source>
        <dbReference type="Proteomes" id="UP000177152"/>
    </source>
</evidence>
<evidence type="ECO:0000259" key="2">
    <source>
        <dbReference type="Pfam" id="PF07883"/>
    </source>
</evidence>
<feature type="domain" description="Cupin type-2" evidence="2">
    <location>
        <begin position="3"/>
        <end position="74"/>
    </location>
</feature>